<keyword evidence="7" id="KW-0695">RNA-directed DNA polymerase</keyword>
<keyword evidence="3" id="KW-0255">Endonuclease</keyword>
<evidence type="ECO:0000256" key="5">
    <source>
        <dbReference type="ARBA" id="ARBA00022842"/>
    </source>
</evidence>
<evidence type="ECO:0000256" key="6">
    <source>
        <dbReference type="ARBA" id="ARBA00022908"/>
    </source>
</evidence>
<keyword evidence="1" id="KW-0540">Nuclease</keyword>
<dbReference type="GO" id="GO:0015074">
    <property type="term" value="P:DNA integration"/>
    <property type="evidence" value="ECO:0007669"/>
    <property type="project" value="UniProtKB-KW"/>
</dbReference>
<accession>A0A699HLX8</accession>
<organism evidence="12">
    <name type="scientific">Tanacetum cinerariifolium</name>
    <name type="common">Dalmatian daisy</name>
    <name type="synonym">Chrysanthemum cinerariifolium</name>
    <dbReference type="NCBI Taxonomy" id="118510"/>
    <lineage>
        <taxon>Eukaryota</taxon>
        <taxon>Viridiplantae</taxon>
        <taxon>Streptophyta</taxon>
        <taxon>Embryophyta</taxon>
        <taxon>Tracheophyta</taxon>
        <taxon>Spermatophyta</taxon>
        <taxon>Magnoliopsida</taxon>
        <taxon>eudicotyledons</taxon>
        <taxon>Gunneridae</taxon>
        <taxon>Pentapetalae</taxon>
        <taxon>asterids</taxon>
        <taxon>campanulids</taxon>
        <taxon>Asterales</taxon>
        <taxon>Asteraceae</taxon>
        <taxon>Asteroideae</taxon>
        <taxon>Anthemideae</taxon>
        <taxon>Anthemidinae</taxon>
        <taxon>Tanacetum</taxon>
    </lineage>
</organism>
<gene>
    <name evidence="12" type="ORF">Tci_424048</name>
</gene>
<dbReference type="Pfam" id="PF07727">
    <property type="entry name" value="RVT_2"/>
    <property type="match status" value="1"/>
</dbReference>
<evidence type="ECO:0000256" key="10">
    <source>
        <dbReference type="ARBA" id="ARBA00023268"/>
    </source>
</evidence>
<dbReference type="InterPro" id="IPR039537">
    <property type="entry name" value="Retrotran_Ty1/copia-like"/>
</dbReference>
<evidence type="ECO:0000256" key="3">
    <source>
        <dbReference type="ARBA" id="ARBA00022759"/>
    </source>
</evidence>
<keyword evidence="8" id="KW-0548">Nucleotidyltransferase</keyword>
<keyword evidence="2" id="KW-0479">Metal-binding</keyword>
<dbReference type="EMBL" id="BKCJ010185542">
    <property type="protein sequence ID" value="GEY52074.1"/>
    <property type="molecule type" value="Genomic_DNA"/>
</dbReference>
<keyword evidence="9" id="KW-0233">DNA recombination</keyword>
<dbReference type="GO" id="GO:0004519">
    <property type="term" value="F:endonuclease activity"/>
    <property type="evidence" value="ECO:0007669"/>
    <property type="project" value="UniProtKB-KW"/>
</dbReference>
<dbReference type="AlphaFoldDB" id="A0A699HLX8"/>
<sequence>MTGNLKLLINFVWKFIGTVRFGNDHVTNMGYNDLQWGIILITHVYFVEDLRHNMFSVGQFCDSNLEVAFRRNICFVRNLDGVDMLKGNCYTNQCCKTRLSHLNFDTNNTLAKDNYVIGLPNFKYLKDHLCSLCEHGKSKKKHHKPKHVPNSYNRLHLLHIDLCGPMRVESINEKRVYNRRTRKVMETMNVTFDELSAMDFEQRSSKPELQGRTSGHIRYHQEEGINFKESFALVARIEAIMIILAYAAQKSFTVYQMDVKTTFLHGSLKEEVYICQPECFIDADHSSHVYKLKKALYGLKKALRAWLSGHLKEYFWRNSVLRRKAGEMFIKKRLHNAVNRKGKICISIRLVCSSPLNENTINGLWLSL</sequence>
<evidence type="ECO:0000313" key="12">
    <source>
        <dbReference type="EMBL" id="GEY52074.1"/>
    </source>
</evidence>
<evidence type="ECO:0000256" key="1">
    <source>
        <dbReference type="ARBA" id="ARBA00022722"/>
    </source>
</evidence>
<evidence type="ECO:0000256" key="2">
    <source>
        <dbReference type="ARBA" id="ARBA00022723"/>
    </source>
</evidence>
<keyword evidence="10" id="KW-0511">Multifunctional enzyme</keyword>
<evidence type="ECO:0000256" key="8">
    <source>
        <dbReference type="ARBA" id="ARBA00022932"/>
    </source>
</evidence>
<reference evidence="12" key="1">
    <citation type="journal article" date="2019" name="Sci. Rep.">
        <title>Draft genome of Tanacetum cinerariifolium, the natural source of mosquito coil.</title>
        <authorList>
            <person name="Yamashiro T."/>
            <person name="Shiraishi A."/>
            <person name="Satake H."/>
            <person name="Nakayama K."/>
        </authorList>
    </citation>
    <scope>NUCLEOTIDE SEQUENCE</scope>
</reference>
<comment type="caution">
    <text evidence="12">The sequence shown here is derived from an EMBL/GenBank/DDBJ whole genome shotgun (WGS) entry which is preliminary data.</text>
</comment>
<keyword evidence="8" id="KW-0239">DNA-directed DNA polymerase</keyword>
<dbReference type="GO" id="GO:0003964">
    <property type="term" value="F:RNA-directed DNA polymerase activity"/>
    <property type="evidence" value="ECO:0007669"/>
    <property type="project" value="UniProtKB-KW"/>
</dbReference>
<keyword evidence="8" id="KW-0808">Transferase</keyword>
<proteinExistence type="predicted"/>
<dbReference type="InterPro" id="IPR013103">
    <property type="entry name" value="RVT_2"/>
</dbReference>
<evidence type="ECO:0000256" key="9">
    <source>
        <dbReference type="ARBA" id="ARBA00023172"/>
    </source>
</evidence>
<protein>
    <submittedName>
        <fullName evidence="12">Retrovirus-related Pol polyprotein from transposon TNT 1-94</fullName>
    </submittedName>
</protein>
<keyword evidence="5" id="KW-0460">Magnesium</keyword>
<dbReference type="GO" id="GO:0006310">
    <property type="term" value="P:DNA recombination"/>
    <property type="evidence" value="ECO:0007669"/>
    <property type="project" value="UniProtKB-KW"/>
</dbReference>
<name>A0A699HLX8_TANCI</name>
<feature type="domain" description="Reverse transcriptase Ty1/copia-type" evidence="11">
    <location>
        <begin position="219"/>
        <end position="307"/>
    </location>
</feature>
<dbReference type="PANTHER" id="PTHR42648">
    <property type="entry name" value="TRANSPOSASE, PUTATIVE-RELATED"/>
    <property type="match status" value="1"/>
</dbReference>
<evidence type="ECO:0000256" key="4">
    <source>
        <dbReference type="ARBA" id="ARBA00022801"/>
    </source>
</evidence>
<dbReference type="GO" id="GO:0016787">
    <property type="term" value="F:hydrolase activity"/>
    <property type="evidence" value="ECO:0007669"/>
    <property type="project" value="UniProtKB-KW"/>
</dbReference>
<dbReference type="GO" id="GO:0003887">
    <property type="term" value="F:DNA-directed DNA polymerase activity"/>
    <property type="evidence" value="ECO:0007669"/>
    <property type="project" value="UniProtKB-KW"/>
</dbReference>
<dbReference type="PANTHER" id="PTHR42648:SF11">
    <property type="entry name" value="TRANSPOSON TY4-P GAG-POL POLYPROTEIN"/>
    <property type="match status" value="1"/>
</dbReference>
<evidence type="ECO:0000259" key="11">
    <source>
        <dbReference type="Pfam" id="PF07727"/>
    </source>
</evidence>
<keyword evidence="6" id="KW-0229">DNA integration</keyword>
<evidence type="ECO:0000256" key="7">
    <source>
        <dbReference type="ARBA" id="ARBA00022918"/>
    </source>
</evidence>
<keyword evidence="4" id="KW-0378">Hydrolase</keyword>
<dbReference type="GO" id="GO:0046872">
    <property type="term" value="F:metal ion binding"/>
    <property type="evidence" value="ECO:0007669"/>
    <property type="project" value="UniProtKB-KW"/>
</dbReference>